<evidence type="ECO:0000259" key="6">
    <source>
        <dbReference type="PROSITE" id="PS50048"/>
    </source>
</evidence>
<proteinExistence type="predicted"/>
<evidence type="ECO:0000313" key="7">
    <source>
        <dbReference type="EMBL" id="KAJ5339542.1"/>
    </source>
</evidence>
<protein>
    <recommendedName>
        <fullName evidence="6">Zn(2)-C6 fungal-type domain-containing protein</fullName>
    </recommendedName>
</protein>
<dbReference type="Proteomes" id="UP001147695">
    <property type="component" value="Unassembled WGS sequence"/>
</dbReference>
<keyword evidence="3" id="KW-0804">Transcription</keyword>
<keyword evidence="2" id="KW-0238">DNA-binding</keyword>
<dbReference type="PANTHER" id="PTHR47256:SF1">
    <property type="entry name" value="ZN(II)2CYS6 TRANSCRIPTION FACTOR (EUROFUNG)"/>
    <property type="match status" value="1"/>
</dbReference>
<evidence type="ECO:0000256" key="5">
    <source>
        <dbReference type="SAM" id="MobiDB-lite"/>
    </source>
</evidence>
<evidence type="ECO:0000313" key="8">
    <source>
        <dbReference type="Proteomes" id="UP001147695"/>
    </source>
</evidence>
<feature type="compositionally biased region" description="Acidic residues" evidence="5">
    <location>
        <begin position="668"/>
        <end position="683"/>
    </location>
</feature>
<feature type="domain" description="Zn(2)-C6 fungal-type" evidence="6">
    <location>
        <begin position="35"/>
        <end position="64"/>
    </location>
</feature>
<keyword evidence="4" id="KW-0539">Nucleus</keyword>
<evidence type="ECO:0000256" key="3">
    <source>
        <dbReference type="ARBA" id="ARBA00023163"/>
    </source>
</evidence>
<evidence type="ECO:0000256" key="1">
    <source>
        <dbReference type="ARBA" id="ARBA00023015"/>
    </source>
</evidence>
<reference evidence="7" key="1">
    <citation type="submission" date="2022-12" db="EMBL/GenBank/DDBJ databases">
        <authorList>
            <person name="Petersen C."/>
        </authorList>
    </citation>
    <scope>NUCLEOTIDE SEQUENCE</scope>
    <source>
        <strain evidence="7">IBT 35673</strain>
    </source>
</reference>
<dbReference type="GO" id="GO:0008270">
    <property type="term" value="F:zinc ion binding"/>
    <property type="evidence" value="ECO:0007669"/>
    <property type="project" value="InterPro"/>
</dbReference>
<feature type="compositionally biased region" description="Polar residues" evidence="5">
    <location>
        <begin position="9"/>
        <end position="24"/>
    </location>
</feature>
<sequence>MADMGESSYPDSQVGSSRQASEAPTTRKRRNARTACLNCKKRKLKCSGDIPCQSCLRNGTSCLMNEDTDQRRKHALKRKLSGLEQKGQLLDDLIRTLQTTDEECAAQVLTLVRAHASLEQIRAYLDDVGRSGDGFESTPELKSAIEDFQNLDEIPRSASRPRLDDQKQSEMVIFEVPSTPWTKVTNDNQFVSRLISLWFTWAHPYLNWIDRDLFIRDMLSGDTDAKFCSPFLVNVILADACAYFDYLEVYENFDEEWPRALDFYEEAKRLLAQQEGKISIVNVQGLCGLYVVSCMIGKDRAGWAYYGQLAYATQELSRRHRLPPDGADEETIRGISAIDNALWGIFNFASVTALAYQKGALISAPRHRHRTPEHDVHQDTWHPYPMGSDVVKSHRECLFTALCGMGQIIHELSLSLFKDNSQTLDTEFARVAEALHGRLRAWYEDLPDCLGTSDATPHVLSLHMNYHTTIQTIFGYLKGLSTSADVIESELAQLDTVRQQAREICLISARKCAEIVDQQRGSWGLDYMPPTNIHWFTVSMYTLLEDLSDDANRRAFISLTIAAKAASHRWVLAKGMLRLVQLTSIQTGVSLPPETDALFSDFEARVWTPQDRRALSSQYPHFTHSMKRGEVGEVELDAFLEKFDDLHIARTSESSVKLEEHGGRGLEEVPEEASEKEDETEWS</sequence>
<dbReference type="EMBL" id="JAPZBQ010000003">
    <property type="protein sequence ID" value="KAJ5339542.1"/>
    <property type="molecule type" value="Genomic_DNA"/>
</dbReference>
<dbReference type="SMART" id="SM00066">
    <property type="entry name" value="GAL4"/>
    <property type="match status" value="1"/>
</dbReference>
<dbReference type="GO" id="GO:0000981">
    <property type="term" value="F:DNA-binding transcription factor activity, RNA polymerase II-specific"/>
    <property type="evidence" value="ECO:0007669"/>
    <property type="project" value="InterPro"/>
</dbReference>
<dbReference type="InterPro" id="IPR001138">
    <property type="entry name" value="Zn2Cys6_DnaBD"/>
</dbReference>
<reference evidence="7" key="2">
    <citation type="journal article" date="2023" name="IMA Fungus">
        <title>Comparative genomic study of the Penicillium genus elucidates a diverse pangenome and 15 lateral gene transfer events.</title>
        <authorList>
            <person name="Petersen C."/>
            <person name="Sorensen T."/>
            <person name="Nielsen M.R."/>
            <person name="Sondergaard T.E."/>
            <person name="Sorensen J.L."/>
            <person name="Fitzpatrick D.A."/>
            <person name="Frisvad J.C."/>
            <person name="Nielsen K.L."/>
        </authorList>
    </citation>
    <scope>NUCLEOTIDE SEQUENCE</scope>
    <source>
        <strain evidence="7">IBT 35673</strain>
    </source>
</reference>
<organism evidence="7 8">
    <name type="scientific">Penicillium brevicompactum</name>
    <dbReference type="NCBI Taxonomy" id="5074"/>
    <lineage>
        <taxon>Eukaryota</taxon>
        <taxon>Fungi</taxon>
        <taxon>Dikarya</taxon>
        <taxon>Ascomycota</taxon>
        <taxon>Pezizomycotina</taxon>
        <taxon>Eurotiomycetes</taxon>
        <taxon>Eurotiomycetidae</taxon>
        <taxon>Eurotiales</taxon>
        <taxon>Aspergillaceae</taxon>
        <taxon>Penicillium</taxon>
    </lineage>
</organism>
<evidence type="ECO:0000256" key="2">
    <source>
        <dbReference type="ARBA" id="ARBA00023125"/>
    </source>
</evidence>
<dbReference type="GO" id="GO:0003677">
    <property type="term" value="F:DNA binding"/>
    <property type="evidence" value="ECO:0007669"/>
    <property type="project" value="UniProtKB-KW"/>
</dbReference>
<dbReference type="CDD" id="cd12148">
    <property type="entry name" value="fungal_TF_MHR"/>
    <property type="match status" value="1"/>
</dbReference>
<accession>A0A9W9QK70</accession>
<dbReference type="Gene3D" id="4.10.240.10">
    <property type="entry name" value="Zn(2)-C6 fungal-type DNA-binding domain"/>
    <property type="match status" value="1"/>
</dbReference>
<dbReference type="Pfam" id="PF00172">
    <property type="entry name" value="Zn_clus"/>
    <property type="match status" value="1"/>
</dbReference>
<dbReference type="AlphaFoldDB" id="A0A9W9QK70"/>
<dbReference type="PANTHER" id="PTHR47256">
    <property type="entry name" value="ZN(II)2CYS6 TRANSCRIPTION FACTOR (EUROFUNG)-RELATED"/>
    <property type="match status" value="1"/>
</dbReference>
<keyword evidence="1" id="KW-0805">Transcription regulation</keyword>
<name>A0A9W9QK70_PENBR</name>
<feature type="region of interest" description="Disordered" evidence="5">
    <location>
        <begin position="653"/>
        <end position="683"/>
    </location>
</feature>
<gene>
    <name evidence="7" type="ORF">N7452_006270</name>
</gene>
<comment type="caution">
    <text evidence="7">The sequence shown here is derived from an EMBL/GenBank/DDBJ whole genome shotgun (WGS) entry which is preliminary data.</text>
</comment>
<dbReference type="CDD" id="cd00067">
    <property type="entry name" value="GAL4"/>
    <property type="match status" value="1"/>
</dbReference>
<dbReference type="InterPro" id="IPR053187">
    <property type="entry name" value="Notoamide_regulator"/>
</dbReference>
<dbReference type="SUPFAM" id="SSF57701">
    <property type="entry name" value="Zn2/Cys6 DNA-binding domain"/>
    <property type="match status" value="1"/>
</dbReference>
<dbReference type="PROSITE" id="PS50048">
    <property type="entry name" value="ZN2_CY6_FUNGAL_2"/>
    <property type="match status" value="1"/>
</dbReference>
<feature type="region of interest" description="Disordered" evidence="5">
    <location>
        <begin position="1"/>
        <end position="27"/>
    </location>
</feature>
<dbReference type="PROSITE" id="PS00463">
    <property type="entry name" value="ZN2_CY6_FUNGAL_1"/>
    <property type="match status" value="1"/>
</dbReference>
<evidence type="ECO:0000256" key="4">
    <source>
        <dbReference type="ARBA" id="ARBA00023242"/>
    </source>
</evidence>
<feature type="compositionally biased region" description="Basic and acidic residues" evidence="5">
    <location>
        <begin position="653"/>
        <end position="667"/>
    </location>
</feature>
<dbReference type="InterPro" id="IPR036864">
    <property type="entry name" value="Zn2-C6_fun-type_DNA-bd_sf"/>
</dbReference>